<dbReference type="InterPro" id="IPR015500">
    <property type="entry name" value="Peptidase_S8_subtilisin-rel"/>
</dbReference>
<organism evidence="8 9">
    <name type="scientific">Canariomyces notabilis</name>
    <dbReference type="NCBI Taxonomy" id="2074819"/>
    <lineage>
        <taxon>Eukaryota</taxon>
        <taxon>Fungi</taxon>
        <taxon>Dikarya</taxon>
        <taxon>Ascomycota</taxon>
        <taxon>Pezizomycotina</taxon>
        <taxon>Sordariomycetes</taxon>
        <taxon>Sordariomycetidae</taxon>
        <taxon>Sordariales</taxon>
        <taxon>Chaetomiaceae</taxon>
        <taxon>Canariomyces</taxon>
    </lineage>
</organism>
<dbReference type="RefSeq" id="XP_064673731.1">
    <property type="nucleotide sequence ID" value="XM_064819007.1"/>
</dbReference>
<dbReference type="PROSITE" id="PS51892">
    <property type="entry name" value="SUBTILASE"/>
    <property type="match status" value="1"/>
</dbReference>
<feature type="domain" description="Peptidase S8/S53" evidence="7">
    <location>
        <begin position="218"/>
        <end position="548"/>
    </location>
</feature>
<dbReference type="Gene3D" id="3.40.50.200">
    <property type="entry name" value="Peptidase S8/S53 domain"/>
    <property type="match status" value="1"/>
</dbReference>
<protein>
    <submittedName>
        <fullName evidence="8">Subtilisin</fullName>
    </submittedName>
</protein>
<dbReference type="PROSITE" id="PS00138">
    <property type="entry name" value="SUBTILASE_SER"/>
    <property type="match status" value="1"/>
</dbReference>
<dbReference type="InterPro" id="IPR000209">
    <property type="entry name" value="Peptidase_S8/S53_dom"/>
</dbReference>
<feature type="active site" description="Charge relay system" evidence="5">
    <location>
        <position position="260"/>
    </location>
</feature>
<feature type="region of interest" description="Disordered" evidence="6">
    <location>
        <begin position="649"/>
        <end position="679"/>
    </location>
</feature>
<evidence type="ECO:0000256" key="3">
    <source>
        <dbReference type="ARBA" id="ARBA00022801"/>
    </source>
</evidence>
<feature type="active site" description="Charge relay system" evidence="5">
    <location>
        <position position="227"/>
    </location>
</feature>
<dbReference type="GO" id="GO:0004252">
    <property type="term" value="F:serine-type endopeptidase activity"/>
    <property type="evidence" value="ECO:0007669"/>
    <property type="project" value="UniProtKB-UniRule"/>
</dbReference>
<evidence type="ECO:0000313" key="9">
    <source>
        <dbReference type="Proteomes" id="UP001302812"/>
    </source>
</evidence>
<keyword evidence="3 5" id="KW-0378">Hydrolase</keyword>
<sequence>MAIITINGNSIDPDAPVETLRAFGLVQETAKDSNHILIQINAPLTKEIKQELADKHVKIREKVSDGTYLCLYEPEDLSEVQALDYITYANVYQPHFVIESRLKEVPPASSATHRLLPAPANTEHPVAVNVEFHADVTTTPDLISSLAAAARLDPASLQTQGHKARITVQRRYLSDVAELDEVKSIHQVHPAKLHNTVARGILRLDQAVHPVNGTEYEGDGQVVCVADTGTSPGPTGNVTVRVTALYPLGRSGVSSDPDGHGTHVCGSVLGDNETADNGERVQGAAPKATLVVQSLLDARGGLGGIPDDLRELFEKPYTKDGARIHTNSWGSSPDPFFQIEYNDSSSEIDDFVHKHRDMMILFAAGNDGMDRRPQDGRVDRSQIGAEAAAKNCITVGASESLRHDISVKYSRFGYPKQPLSHDNMANNDHGMAAFSSRGPTREGRIKPDVVAPGTCILSTRSRLVTRDSGSWGASADSKFMFLGGTSMATPLVAGCCAVVREALARDGRTRAPSAALIKALLINGAVELAGQYTPTEAGKSPNEASGWGRVDAANSIVVVSADTETSEDGSSSSTGVLAAADGSAGFRDENPTPDTGALNTFDEFSFAIPIKEGGKTLKVTLVWTDPKGEELQNDLDLIVVAPGGKVERHGNQLAKEFPAKTKKQRDDAAKNKRTDREYDRKNNVEQVVWEGIPEGDATVVVRGHNVTSVEGQTFALAWRMF</sequence>
<evidence type="ECO:0000256" key="2">
    <source>
        <dbReference type="ARBA" id="ARBA00022670"/>
    </source>
</evidence>
<feature type="compositionally biased region" description="Basic and acidic residues" evidence="6">
    <location>
        <begin position="664"/>
        <end position="679"/>
    </location>
</feature>
<dbReference type="SUPFAM" id="SSF49785">
    <property type="entry name" value="Galactose-binding domain-like"/>
    <property type="match status" value="1"/>
</dbReference>
<evidence type="ECO:0000256" key="1">
    <source>
        <dbReference type="ARBA" id="ARBA00011073"/>
    </source>
</evidence>
<dbReference type="InterPro" id="IPR034058">
    <property type="entry name" value="TagA/B/C/D_pept_dom"/>
</dbReference>
<dbReference type="Gene3D" id="2.60.120.380">
    <property type="match status" value="1"/>
</dbReference>
<reference evidence="8" key="1">
    <citation type="journal article" date="2023" name="Mol. Phylogenet. Evol.">
        <title>Genome-scale phylogeny and comparative genomics of the fungal order Sordariales.</title>
        <authorList>
            <person name="Hensen N."/>
            <person name="Bonometti L."/>
            <person name="Westerberg I."/>
            <person name="Brannstrom I.O."/>
            <person name="Guillou S."/>
            <person name="Cros-Aarteil S."/>
            <person name="Calhoun S."/>
            <person name="Haridas S."/>
            <person name="Kuo A."/>
            <person name="Mondo S."/>
            <person name="Pangilinan J."/>
            <person name="Riley R."/>
            <person name="LaButti K."/>
            <person name="Andreopoulos B."/>
            <person name="Lipzen A."/>
            <person name="Chen C."/>
            <person name="Yan M."/>
            <person name="Daum C."/>
            <person name="Ng V."/>
            <person name="Clum A."/>
            <person name="Steindorff A."/>
            <person name="Ohm R.A."/>
            <person name="Martin F."/>
            <person name="Silar P."/>
            <person name="Natvig D.O."/>
            <person name="Lalanne C."/>
            <person name="Gautier V."/>
            <person name="Ament-Velasquez S.L."/>
            <person name="Kruys A."/>
            <person name="Hutchinson M.I."/>
            <person name="Powell A.J."/>
            <person name="Barry K."/>
            <person name="Miller A.N."/>
            <person name="Grigoriev I.V."/>
            <person name="Debuchy R."/>
            <person name="Gladieux P."/>
            <person name="Hiltunen Thoren M."/>
            <person name="Johannesson H."/>
        </authorList>
    </citation>
    <scope>NUCLEOTIDE SEQUENCE</scope>
    <source>
        <strain evidence="8">CBS 508.74</strain>
    </source>
</reference>
<dbReference type="CDD" id="cd04842">
    <property type="entry name" value="Peptidases_S8_Kp43_protease"/>
    <property type="match status" value="1"/>
</dbReference>
<dbReference type="SUPFAM" id="SSF52743">
    <property type="entry name" value="Subtilisin-like"/>
    <property type="match status" value="1"/>
</dbReference>
<dbReference type="Proteomes" id="UP001302812">
    <property type="component" value="Unassembled WGS sequence"/>
</dbReference>
<feature type="active site" description="Charge relay system" evidence="5">
    <location>
        <position position="486"/>
    </location>
</feature>
<evidence type="ECO:0000313" key="8">
    <source>
        <dbReference type="EMBL" id="KAK4116161.1"/>
    </source>
</evidence>
<keyword evidence="2 5" id="KW-0645">Protease</keyword>
<evidence type="ECO:0000256" key="5">
    <source>
        <dbReference type="PROSITE-ProRule" id="PRU01240"/>
    </source>
</evidence>
<comment type="caution">
    <text evidence="8">The sequence shown here is derived from an EMBL/GenBank/DDBJ whole genome shotgun (WGS) entry which is preliminary data.</text>
</comment>
<dbReference type="Pfam" id="PF00082">
    <property type="entry name" value="Peptidase_S8"/>
    <property type="match status" value="1"/>
</dbReference>
<dbReference type="InterPro" id="IPR022398">
    <property type="entry name" value="Peptidase_S8_His-AS"/>
</dbReference>
<dbReference type="PRINTS" id="PR00723">
    <property type="entry name" value="SUBTILISIN"/>
</dbReference>
<dbReference type="PANTHER" id="PTHR43399:SF4">
    <property type="entry name" value="CELL WALL-ASSOCIATED PROTEASE"/>
    <property type="match status" value="1"/>
</dbReference>
<dbReference type="GeneID" id="89943133"/>
<dbReference type="InterPro" id="IPR023828">
    <property type="entry name" value="Peptidase_S8_Ser-AS"/>
</dbReference>
<dbReference type="PROSITE" id="PS00137">
    <property type="entry name" value="SUBTILASE_HIS"/>
    <property type="match status" value="1"/>
</dbReference>
<dbReference type="GO" id="GO:0006508">
    <property type="term" value="P:proteolysis"/>
    <property type="evidence" value="ECO:0007669"/>
    <property type="project" value="UniProtKB-KW"/>
</dbReference>
<dbReference type="EMBL" id="MU853333">
    <property type="protein sequence ID" value="KAK4116161.1"/>
    <property type="molecule type" value="Genomic_DNA"/>
</dbReference>
<gene>
    <name evidence="8" type="ORF">N656DRAFT_841660</name>
</gene>
<reference evidence="8" key="2">
    <citation type="submission" date="2023-05" db="EMBL/GenBank/DDBJ databases">
        <authorList>
            <consortium name="Lawrence Berkeley National Laboratory"/>
            <person name="Steindorff A."/>
            <person name="Hensen N."/>
            <person name="Bonometti L."/>
            <person name="Westerberg I."/>
            <person name="Brannstrom I.O."/>
            <person name="Guillou S."/>
            <person name="Cros-Aarteil S."/>
            <person name="Calhoun S."/>
            <person name="Haridas S."/>
            <person name="Kuo A."/>
            <person name="Mondo S."/>
            <person name="Pangilinan J."/>
            <person name="Riley R."/>
            <person name="Labutti K."/>
            <person name="Andreopoulos B."/>
            <person name="Lipzen A."/>
            <person name="Chen C."/>
            <person name="Yanf M."/>
            <person name="Daum C."/>
            <person name="Ng V."/>
            <person name="Clum A."/>
            <person name="Ohm R."/>
            <person name="Martin F."/>
            <person name="Silar P."/>
            <person name="Natvig D."/>
            <person name="Lalanne C."/>
            <person name="Gautier V."/>
            <person name="Ament-Velasquez S.L."/>
            <person name="Kruys A."/>
            <person name="Hutchinson M.I."/>
            <person name="Powell A.J."/>
            <person name="Barry K."/>
            <person name="Miller A.N."/>
            <person name="Grigoriev I.V."/>
            <person name="Debuchy R."/>
            <person name="Gladieux P."/>
            <person name="Thoren M.H."/>
            <person name="Johannesson H."/>
        </authorList>
    </citation>
    <scope>NUCLEOTIDE SEQUENCE</scope>
    <source>
        <strain evidence="8">CBS 508.74</strain>
    </source>
</reference>
<evidence type="ECO:0000259" key="7">
    <source>
        <dbReference type="Pfam" id="PF00082"/>
    </source>
</evidence>
<name>A0AAN6TLA8_9PEZI</name>
<accession>A0AAN6TLA8</accession>
<proteinExistence type="inferred from homology"/>
<dbReference type="InterPro" id="IPR051048">
    <property type="entry name" value="Peptidase_S8/S53_subtilisin"/>
</dbReference>
<evidence type="ECO:0000256" key="6">
    <source>
        <dbReference type="SAM" id="MobiDB-lite"/>
    </source>
</evidence>
<dbReference type="InterPro" id="IPR036852">
    <property type="entry name" value="Peptidase_S8/S53_dom_sf"/>
</dbReference>
<evidence type="ECO:0000256" key="4">
    <source>
        <dbReference type="ARBA" id="ARBA00022825"/>
    </source>
</evidence>
<keyword evidence="4 5" id="KW-0720">Serine protease</keyword>
<dbReference type="InterPro" id="IPR008979">
    <property type="entry name" value="Galactose-bd-like_sf"/>
</dbReference>
<dbReference type="AlphaFoldDB" id="A0AAN6TLA8"/>
<keyword evidence="9" id="KW-1185">Reference proteome</keyword>
<comment type="similarity">
    <text evidence="1 5">Belongs to the peptidase S8 family.</text>
</comment>
<dbReference type="PANTHER" id="PTHR43399">
    <property type="entry name" value="SUBTILISIN-RELATED"/>
    <property type="match status" value="1"/>
</dbReference>